<evidence type="ECO:0000256" key="2">
    <source>
        <dbReference type="ARBA" id="ARBA00022475"/>
    </source>
</evidence>
<dbReference type="Gene3D" id="1.20.144.10">
    <property type="entry name" value="Phosphatidic acid phosphatase type 2/haloperoxidase"/>
    <property type="match status" value="2"/>
</dbReference>
<dbReference type="InterPro" id="IPR000326">
    <property type="entry name" value="PAP2/HPO"/>
</dbReference>
<evidence type="ECO:0000256" key="4">
    <source>
        <dbReference type="ARBA" id="ARBA00022801"/>
    </source>
</evidence>
<evidence type="ECO:0000256" key="6">
    <source>
        <dbReference type="ARBA" id="ARBA00023136"/>
    </source>
</evidence>
<evidence type="ECO:0000256" key="1">
    <source>
        <dbReference type="ARBA" id="ARBA00004651"/>
    </source>
</evidence>
<keyword evidence="6 7" id="KW-0472">Membrane</keyword>
<gene>
    <name evidence="9" type="ORF">FYJ60_00655</name>
</gene>
<dbReference type="SMART" id="SM00014">
    <property type="entry name" value="acidPPc"/>
    <property type="match status" value="1"/>
</dbReference>
<protein>
    <submittedName>
        <fullName evidence="9">Phosphatase PAP2 family protein</fullName>
    </submittedName>
</protein>
<feature type="transmembrane region" description="Helical" evidence="7">
    <location>
        <begin position="27"/>
        <end position="47"/>
    </location>
</feature>
<reference evidence="9 10" key="1">
    <citation type="submission" date="2019-08" db="EMBL/GenBank/DDBJ databases">
        <title>In-depth cultivation of the pig gut microbiome towards novel bacterial diversity and tailored functional studies.</title>
        <authorList>
            <person name="Wylensek D."/>
            <person name="Hitch T.C.A."/>
            <person name="Clavel T."/>
        </authorList>
    </citation>
    <scope>NUCLEOTIDE SEQUENCE [LARGE SCALE GENOMIC DNA]</scope>
    <source>
        <strain evidence="9 10">Oil+RF-744-WCA-WT-13</strain>
    </source>
</reference>
<dbReference type="EMBL" id="VUMV01000001">
    <property type="protein sequence ID" value="MST80847.1"/>
    <property type="molecule type" value="Genomic_DNA"/>
</dbReference>
<dbReference type="AlphaFoldDB" id="A0A7X2P602"/>
<accession>A0A7X2P602</accession>
<keyword evidence="10" id="KW-1185">Reference proteome</keyword>
<dbReference type="RefSeq" id="WP_154456662.1">
    <property type="nucleotide sequence ID" value="NZ_VUMV01000001.1"/>
</dbReference>
<dbReference type="GO" id="GO:0016787">
    <property type="term" value="F:hydrolase activity"/>
    <property type="evidence" value="ECO:0007669"/>
    <property type="project" value="UniProtKB-KW"/>
</dbReference>
<feature type="transmembrane region" description="Helical" evidence="7">
    <location>
        <begin position="149"/>
        <end position="171"/>
    </location>
</feature>
<keyword evidence="3 7" id="KW-0812">Transmembrane</keyword>
<evidence type="ECO:0000256" key="5">
    <source>
        <dbReference type="ARBA" id="ARBA00022989"/>
    </source>
</evidence>
<dbReference type="Proteomes" id="UP000466864">
    <property type="component" value="Unassembled WGS sequence"/>
</dbReference>
<keyword evidence="2" id="KW-1003">Cell membrane</keyword>
<dbReference type="Pfam" id="PF01569">
    <property type="entry name" value="PAP2"/>
    <property type="match status" value="1"/>
</dbReference>
<feature type="domain" description="Phosphatidic acid phosphatase type 2/haloperoxidase" evidence="8">
    <location>
        <begin position="53"/>
        <end position="164"/>
    </location>
</feature>
<name>A0A7X2P602_9FIRM</name>
<evidence type="ECO:0000313" key="9">
    <source>
        <dbReference type="EMBL" id="MST80847.1"/>
    </source>
</evidence>
<comment type="caution">
    <text evidence="9">The sequence shown here is derived from an EMBL/GenBank/DDBJ whole genome shotgun (WGS) entry which is preliminary data.</text>
</comment>
<proteinExistence type="predicted"/>
<evidence type="ECO:0000256" key="7">
    <source>
        <dbReference type="SAM" id="Phobius"/>
    </source>
</evidence>
<sequence>MNREASILLWIQNFFRKDRWTAFWKKITALCNFGWFWIAATLLCISLRQTRTAGVHAAVALGLSSFIANVILKPLVHRPRPYDAQEELISLLPPQKDLAFPSGHTCASFTCAFIYLWFFPFYIGIPMIILAALIAFSRIYLGVHYPSDVLAGILIALGTDLTVVRLVPALLMRLR</sequence>
<dbReference type="PANTHER" id="PTHR14969">
    <property type="entry name" value="SPHINGOSINE-1-PHOSPHATE PHOSPHOHYDROLASE"/>
    <property type="match status" value="1"/>
</dbReference>
<keyword evidence="4" id="KW-0378">Hydrolase</keyword>
<dbReference type="SUPFAM" id="SSF48317">
    <property type="entry name" value="Acid phosphatase/Vanadium-dependent haloperoxidase"/>
    <property type="match status" value="1"/>
</dbReference>
<comment type="subcellular location">
    <subcellularLocation>
        <location evidence="1">Cell membrane</location>
        <topology evidence="1">Multi-pass membrane protein</topology>
    </subcellularLocation>
</comment>
<evidence type="ECO:0000256" key="3">
    <source>
        <dbReference type="ARBA" id="ARBA00022692"/>
    </source>
</evidence>
<organism evidence="9 10">
    <name type="scientific">Bilifractor porci</name>
    <dbReference type="NCBI Taxonomy" id="2606636"/>
    <lineage>
        <taxon>Bacteria</taxon>
        <taxon>Bacillati</taxon>
        <taxon>Bacillota</taxon>
        <taxon>Clostridia</taxon>
        <taxon>Lachnospirales</taxon>
        <taxon>Lachnospiraceae</taxon>
        <taxon>Bilifractor</taxon>
    </lineage>
</organism>
<keyword evidence="5 7" id="KW-1133">Transmembrane helix</keyword>
<feature type="transmembrane region" description="Helical" evidence="7">
    <location>
        <begin position="54"/>
        <end position="72"/>
    </location>
</feature>
<dbReference type="PANTHER" id="PTHR14969:SF62">
    <property type="entry name" value="DECAPRENYLPHOSPHORYL-5-PHOSPHORIBOSE PHOSPHATASE RV3807C-RELATED"/>
    <property type="match status" value="1"/>
</dbReference>
<evidence type="ECO:0000313" key="10">
    <source>
        <dbReference type="Proteomes" id="UP000466864"/>
    </source>
</evidence>
<dbReference type="GO" id="GO:0005886">
    <property type="term" value="C:plasma membrane"/>
    <property type="evidence" value="ECO:0007669"/>
    <property type="project" value="UniProtKB-SubCell"/>
</dbReference>
<dbReference type="InterPro" id="IPR036938">
    <property type="entry name" value="PAP2/HPO_sf"/>
</dbReference>
<evidence type="ECO:0000259" key="8">
    <source>
        <dbReference type="SMART" id="SM00014"/>
    </source>
</evidence>